<evidence type="ECO:0000259" key="3">
    <source>
        <dbReference type="Pfam" id="PF05043"/>
    </source>
</evidence>
<evidence type="ECO:0000256" key="1">
    <source>
        <dbReference type="ARBA" id="ARBA00023015"/>
    </source>
</evidence>
<accession>A0A091BZW0</accession>
<reference evidence="4 5" key="1">
    <citation type="submission" date="2014-08" db="EMBL/GenBank/DDBJ databases">
        <title>Genome sequence of Tetragenococcus muriaticus.</title>
        <authorList>
            <person name="Chuea-nongthon C."/>
            <person name="Rodtong S."/>
            <person name="Yongsawatdigul J."/>
            <person name="Steele J.L."/>
            <person name="Liu X.-y."/>
            <person name="Speers J."/>
            <person name="Glasner J.D."/>
            <person name="Neeno-Eckwall E.C."/>
        </authorList>
    </citation>
    <scope>NUCLEOTIDE SEQUENCE [LARGE SCALE GENOMIC DNA]</scope>
    <source>
        <strain evidence="4 5">PMC-11-5</strain>
    </source>
</reference>
<evidence type="ECO:0000313" key="5">
    <source>
        <dbReference type="Proteomes" id="UP000029380"/>
    </source>
</evidence>
<dbReference type="InterPro" id="IPR050661">
    <property type="entry name" value="BglG_antiterminators"/>
</dbReference>
<organism evidence="4 5">
    <name type="scientific">Tetragenococcus muriaticus PMC-11-5</name>
    <dbReference type="NCBI Taxonomy" id="1302649"/>
    <lineage>
        <taxon>Bacteria</taxon>
        <taxon>Bacillati</taxon>
        <taxon>Bacillota</taxon>
        <taxon>Bacilli</taxon>
        <taxon>Lactobacillales</taxon>
        <taxon>Enterococcaceae</taxon>
        <taxon>Tetragenococcus</taxon>
    </lineage>
</organism>
<keyword evidence="2" id="KW-0804">Transcription</keyword>
<gene>
    <name evidence="4" type="ORF">TMUPMC115_2009</name>
</gene>
<dbReference type="Pfam" id="PF05043">
    <property type="entry name" value="Mga"/>
    <property type="match status" value="1"/>
</dbReference>
<sequence>MKDRTARLLSELVFAEFPISMKALSEQFQLSARTMRNEINEVNDYLQQQKLPLVHSLRGKGMKLELNRKEKEQVYVLLDADKKTEVLRREERILDLILAIALSKDKIFYFIKKKNIKFQKAL</sequence>
<keyword evidence="1" id="KW-0805">Transcription regulation</keyword>
<dbReference type="EMBL" id="JPVU01000222">
    <property type="protein sequence ID" value="KFN90249.1"/>
    <property type="molecule type" value="Genomic_DNA"/>
</dbReference>
<dbReference type="PANTHER" id="PTHR30185:SF15">
    <property type="entry name" value="CRYPTIC BETA-GLUCOSIDE BGL OPERON ANTITERMINATOR"/>
    <property type="match status" value="1"/>
</dbReference>
<name>A0A091BZW0_9ENTE</name>
<dbReference type="InterPro" id="IPR007737">
    <property type="entry name" value="Mga_HTH"/>
</dbReference>
<dbReference type="RefSeq" id="WP_231557757.1">
    <property type="nucleotide sequence ID" value="NZ_JPVU01000222.1"/>
</dbReference>
<evidence type="ECO:0000256" key="2">
    <source>
        <dbReference type="ARBA" id="ARBA00023163"/>
    </source>
</evidence>
<evidence type="ECO:0000313" key="4">
    <source>
        <dbReference type="EMBL" id="KFN90249.1"/>
    </source>
</evidence>
<dbReference type="PANTHER" id="PTHR30185">
    <property type="entry name" value="CRYPTIC BETA-GLUCOSIDE BGL OPERON ANTITERMINATOR"/>
    <property type="match status" value="1"/>
</dbReference>
<protein>
    <submittedName>
        <fullName evidence="4">PTS system sugar-specific EIIA component</fullName>
    </submittedName>
</protein>
<comment type="caution">
    <text evidence="4">The sequence shown here is derived from an EMBL/GenBank/DDBJ whole genome shotgun (WGS) entry which is preliminary data.</text>
</comment>
<dbReference type="PATRIC" id="fig|1302649.3.peg.2006"/>
<feature type="domain" description="Mga helix-turn-helix" evidence="3">
    <location>
        <begin position="7"/>
        <end position="58"/>
    </location>
</feature>
<dbReference type="Proteomes" id="UP000029380">
    <property type="component" value="Unassembled WGS sequence"/>
</dbReference>
<proteinExistence type="predicted"/>
<dbReference type="AlphaFoldDB" id="A0A091BZW0"/>